<evidence type="ECO:0000256" key="2">
    <source>
        <dbReference type="SAM" id="Phobius"/>
    </source>
</evidence>
<dbReference type="RefSeq" id="WP_310898730.1">
    <property type="nucleotide sequence ID" value="NZ_JAMQOS010000001.1"/>
</dbReference>
<keyword evidence="2" id="KW-0472">Membrane</keyword>
<protein>
    <submittedName>
        <fullName evidence="3">Uncharacterized protein</fullName>
    </submittedName>
</protein>
<name>A0ABU2FJF1_9EURY</name>
<comment type="caution">
    <text evidence="3">The sequence shown here is derived from an EMBL/GenBank/DDBJ whole genome shotgun (WGS) entry which is preliminary data.</text>
</comment>
<keyword evidence="2" id="KW-1133">Transmembrane helix</keyword>
<evidence type="ECO:0000256" key="1">
    <source>
        <dbReference type="SAM" id="MobiDB-lite"/>
    </source>
</evidence>
<feature type="transmembrane region" description="Helical" evidence="2">
    <location>
        <begin position="27"/>
        <end position="44"/>
    </location>
</feature>
<dbReference type="EMBL" id="JAMQOS010000001">
    <property type="protein sequence ID" value="MDS0280885.1"/>
    <property type="molecule type" value="Genomic_DNA"/>
</dbReference>
<gene>
    <name evidence="3" type="ORF">NDI86_02045</name>
</gene>
<feature type="transmembrane region" description="Helical" evidence="2">
    <location>
        <begin position="50"/>
        <end position="71"/>
    </location>
</feature>
<sequence length="112" mass="11683">MSCPQTDEDTASASPAVARPGHNWRPTVVQGALLWLVVGTAWLLPLAGPLSLGTAAVSVFVAPVLPVALCCDYRQARANGECGAGVGAYLRNLAADVLTTVRDREPLGSARW</sequence>
<organism evidence="3 4">
    <name type="scientific">Haloarcula onubensis</name>
    <dbReference type="NCBI Taxonomy" id="2950539"/>
    <lineage>
        <taxon>Archaea</taxon>
        <taxon>Methanobacteriati</taxon>
        <taxon>Methanobacteriota</taxon>
        <taxon>Stenosarchaea group</taxon>
        <taxon>Halobacteria</taxon>
        <taxon>Halobacteriales</taxon>
        <taxon>Haloarculaceae</taxon>
        <taxon>Haloarcula</taxon>
    </lineage>
</organism>
<accession>A0ABU2FJF1</accession>
<proteinExistence type="predicted"/>
<dbReference type="Proteomes" id="UP001268864">
    <property type="component" value="Unassembled WGS sequence"/>
</dbReference>
<keyword evidence="4" id="KW-1185">Reference proteome</keyword>
<reference evidence="3 4" key="1">
    <citation type="submission" date="2022-06" db="EMBL/GenBank/DDBJ databases">
        <title>Halomicroarcula sp. a new haloarchaeum isolate from saline soil.</title>
        <authorList>
            <person name="Strakova D."/>
            <person name="Galisteo C."/>
            <person name="Sanchez-Porro C."/>
            <person name="Ventosa A."/>
        </authorList>
    </citation>
    <scope>NUCLEOTIDE SEQUENCE [LARGE SCALE GENOMIC DNA]</scope>
    <source>
        <strain evidence="3 4">S3CR25-11</strain>
    </source>
</reference>
<keyword evidence="2" id="KW-0812">Transmembrane</keyword>
<evidence type="ECO:0000313" key="3">
    <source>
        <dbReference type="EMBL" id="MDS0280885.1"/>
    </source>
</evidence>
<evidence type="ECO:0000313" key="4">
    <source>
        <dbReference type="Proteomes" id="UP001268864"/>
    </source>
</evidence>
<feature type="region of interest" description="Disordered" evidence="1">
    <location>
        <begin position="1"/>
        <end position="23"/>
    </location>
</feature>
<feature type="compositionally biased region" description="Acidic residues" evidence="1">
    <location>
        <begin position="1"/>
        <end position="10"/>
    </location>
</feature>